<feature type="transmembrane region" description="Helical" evidence="2">
    <location>
        <begin position="56"/>
        <end position="77"/>
    </location>
</feature>
<evidence type="ECO:0000256" key="2">
    <source>
        <dbReference type="SAM" id="Phobius"/>
    </source>
</evidence>
<dbReference type="InterPro" id="IPR009325">
    <property type="entry name" value="DUF983"/>
</dbReference>
<feature type="region of interest" description="Disordered" evidence="1">
    <location>
        <begin position="137"/>
        <end position="156"/>
    </location>
</feature>
<name>A0A6J4IKW9_9CHLR</name>
<evidence type="ECO:0000313" key="3">
    <source>
        <dbReference type="EMBL" id="CAA9255699.1"/>
    </source>
</evidence>
<accession>A0A6J4IKW9</accession>
<proteinExistence type="predicted"/>
<dbReference type="AlphaFoldDB" id="A0A6J4IKW9"/>
<protein>
    <recommendedName>
        <fullName evidence="4">DUF983 domain-containing protein</fullName>
    </recommendedName>
</protein>
<feature type="transmembrane region" description="Helical" evidence="2">
    <location>
        <begin position="84"/>
        <end position="102"/>
    </location>
</feature>
<organism evidence="3">
    <name type="scientific">uncultured Chloroflexota bacterium</name>
    <dbReference type="NCBI Taxonomy" id="166587"/>
    <lineage>
        <taxon>Bacteria</taxon>
        <taxon>Bacillati</taxon>
        <taxon>Chloroflexota</taxon>
        <taxon>environmental samples</taxon>
    </lineage>
</organism>
<dbReference type="EMBL" id="CADCTC010000140">
    <property type="protein sequence ID" value="CAA9255699.1"/>
    <property type="molecule type" value="Genomic_DNA"/>
</dbReference>
<sequence>MTALGTAGALVAGFLLRCPVCRRGGIFPSLLSYRMRERCPACGVELMPDRGEVTGGMAITMVLTSILGVVGVIYLAVFTTISPAWAVAWLIAAPTLFAVWFYRHAHGLWVAVLFLTRNMNEAHPLASMRRTDVDAERAGTVTRPLSSPDAHGTPLK</sequence>
<evidence type="ECO:0000256" key="1">
    <source>
        <dbReference type="SAM" id="MobiDB-lite"/>
    </source>
</evidence>
<keyword evidence="2" id="KW-0812">Transmembrane</keyword>
<dbReference type="Pfam" id="PF06170">
    <property type="entry name" value="DUF983"/>
    <property type="match status" value="1"/>
</dbReference>
<gene>
    <name evidence="3" type="ORF">AVDCRST_MAG77-2318</name>
</gene>
<evidence type="ECO:0008006" key="4">
    <source>
        <dbReference type="Google" id="ProtNLM"/>
    </source>
</evidence>
<keyword evidence="2" id="KW-1133">Transmembrane helix</keyword>
<reference evidence="3" key="1">
    <citation type="submission" date="2020-02" db="EMBL/GenBank/DDBJ databases">
        <authorList>
            <person name="Meier V. D."/>
        </authorList>
    </citation>
    <scope>NUCLEOTIDE SEQUENCE</scope>
    <source>
        <strain evidence="3">AVDCRST_MAG77</strain>
    </source>
</reference>
<keyword evidence="2" id="KW-0472">Membrane</keyword>